<feature type="domain" description="N-acetyltransferase" evidence="3">
    <location>
        <begin position="3"/>
        <end position="162"/>
    </location>
</feature>
<name>A0A386H5P4_9CLOT</name>
<proteinExistence type="predicted"/>
<dbReference type="InterPro" id="IPR016181">
    <property type="entry name" value="Acyl_CoA_acyltransferase"/>
</dbReference>
<dbReference type="PANTHER" id="PTHR43800">
    <property type="entry name" value="PEPTIDYL-LYSINE N-ACETYLTRANSFERASE YJAB"/>
    <property type="match status" value="1"/>
</dbReference>
<reference evidence="4 5" key="1">
    <citation type="journal article" date="2019" name="Int. J. Syst. Evol. Microbiol.">
        <title>Clostridium fermenticellae sp. nov., isolated from the mud in a fermentation cellar for the production of the Chinese liquor, baijiu.</title>
        <authorList>
            <person name="Xu P.X."/>
            <person name="Chai L.J."/>
            <person name="Qiu T."/>
            <person name="Zhang X.J."/>
            <person name="Lu Z.M."/>
            <person name="Xiao C."/>
            <person name="Wang S.T."/>
            <person name="Shen C.H."/>
            <person name="Shi J.S."/>
            <person name="Xu Z.H."/>
        </authorList>
    </citation>
    <scope>NUCLEOTIDE SEQUENCE [LARGE SCALE GENOMIC DNA]</scope>
    <source>
        <strain evidence="4 5">JN500901</strain>
    </source>
</reference>
<protein>
    <submittedName>
        <fullName evidence="4">GNAT family N-acetyltransferase</fullName>
    </submittedName>
</protein>
<dbReference type="EMBL" id="CP032416">
    <property type="protein sequence ID" value="AYD40934.1"/>
    <property type="molecule type" value="Genomic_DNA"/>
</dbReference>
<evidence type="ECO:0000313" key="5">
    <source>
        <dbReference type="Proteomes" id="UP000266301"/>
    </source>
</evidence>
<evidence type="ECO:0000256" key="2">
    <source>
        <dbReference type="ARBA" id="ARBA00023315"/>
    </source>
</evidence>
<evidence type="ECO:0000313" key="4">
    <source>
        <dbReference type="EMBL" id="AYD40934.1"/>
    </source>
</evidence>
<organism evidence="4 5">
    <name type="scientific">Clostridium fermenticellae</name>
    <dbReference type="NCBI Taxonomy" id="2068654"/>
    <lineage>
        <taxon>Bacteria</taxon>
        <taxon>Bacillati</taxon>
        <taxon>Bacillota</taxon>
        <taxon>Clostridia</taxon>
        <taxon>Eubacteriales</taxon>
        <taxon>Clostridiaceae</taxon>
        <taxon>Clostridium</taxon>
    </lineage>
</organism>
<dbReference type="PROSITE" id="PS51186">
    <property type="entry name" value="GNAT"/>
    <property type="match status" value="1"/>
</dbReference>
<dbReference type="AlphaFoldDB" id="A0A386H5P4"/>
<dbReference type="SUPFAM" id="SSF55729">
    <property type="entry name" value="Acyl-CoA N-acyltransferases (Nat)"/>
    <property type="match status" value="1"/>
</dbReference>
<evidence type="ECO:0000259" key="3">
    <source>
        <dbReference type="PROSITE" id="PS51186"/>
    </source>
</evidence>
<dbReference type="CDD" id="cd04301">
    <property type="entry name" value="NAT_SF"/>
    <property type="match status" value="1"/>
</dbReference>
<dbReference type="GO" id="GO:0016747">
    <property type="term" value="F:acyltransferase activity, transferring groups other than amino-acyl groups"/>
    <property type="evidence" value="ECO:0007669"/>
    <property type="project" value="InterPro"/>
</dbReference>
<keyword evidence="1 4" id="KW-0808">Transferase</keyword>
<dbReference type="RefSeq" id="WP_119973368.1">
    <property type="nucleotide sequence ID" value="NZ_CP032416.1"/>
</dbReference>
<dbReference type="InterPro" id="IPR000182">
    <property type="entry name" value="GNAT_dom"/>
</dbReference>
<gene>
    <name evidence="4" type="ORF">D4Z93_10545</name>
</gene>
<keyword evidence="2" id="KW-0012">Acyltransferase</keyword>
<dbReference type="Gene3D" id="3.40.630.30">
    <property type="match status" value="1"/>
</dbReference>
<dbReference type="KEGG" id="cfer:D4Z93_10545"/>
<dbReference type="Proteomes" id="UP000266301">
    <property type="component" value="Chromosome"/>
</dbReference>
<dbReference type="Pfam" id="PF00583">
    <property type="entry name" value="Acetyltransf_1"/>
    <property type="match status" value="1"/>
</dbReference>
<accession>A0A386H5P4</accession>
<dbReference type="PANTHER" id="PTHR43800:SF1">
    <property type="entry name" value="PEPTIDYL-LYSINE N-ACETYLTRANSFERASE YJAB"/>
    <property type="match status" value="1"/>
</dbReference>
<evidence type="ECO:0000256" key="1">
    <source>
        <dbReference type="ARBA" id="ARBA00022679"/>
    </source>
</evidence>
<keyword evidence="5" id="KW-1185">Reference proteome</keyword>
<dbReference type="OrthoDB" id="8116329at2"/>
<sequence>MTVRIRMAELEDAEKLLDMVLRAYLPIRKLGINFAAATADINLARDHIKNNMVYIMEDEGNFKATIALRMPWGKNPGPAGFPHIGWFAVNPDIVRKNVGSTLLDFVEQKIIVGKLKSPAVTLGTAENHPWLVDMYEKKGYQKIGRADLGKGHITVYLRKILMPDLFEKLKVK</sequence>